<dbReference type="PANTHER" id="PTHR39339">
    <property type="entry name" value="SLR1444 PROTEIN"/>
    <property type="match status" value="1"/>
</dbReference>
<dbReference type="PANTHER" id="PTHR39339:SF1">
    <property type="entry name" value="CHAD DOMAIN-CONTAINING PROTEIN"/>
    <property type="match status" value="1"/>
</dbReference>
<dbReference type="Pfam" id="PF05235">
    <property type="entry name" value="CHAD"/>
    <property type="match status" value="1"/>
</dbReference>
<accession>A0A1G8KNJ3</accession>
<sequence>MARVYELVLDIPTPAAQAWLLQLNRSKRPHTANRLDAALVKALTGLPATMRARRARSPDVGAVYVRAKVLSSVPDCNEKLAAAGLQIMLDTSTSRRRVVVCQQARYSPGVTVREILFEAPLEAGVLVGEALAAAPEELRHTLAEAGEFAPLTTLASQRDHWQWCVTDDIVVDIVFERPMAASSGEAPLHRELHLSTPCVENAAGPSLSALFAVAYELVAALPAFPVLHSALAGAHHGADDPKDDPATPVRAAPIHLSGISTPHAALIAIGENLAEHWFGNDVGVRDAVSTEFVHQMRVAQRRLRTALRIFPHWADEMWKTRIAPDLKWLGTVLGEARDWDVFVDTTLPGLAAADLDSAAWDTTRELADAQRLEARERACSAVGSARYARLALAWLEWLSGLLSREPPAKTSGHSLRAYARKRVNKYYKRLVGAPKLTTLDETARHQERIQAKYLRYTLEFFESIASRKTRSESVKTVSRMQSVLGEGNDAVVALRHLEQIDVPPYQSGFARGWCEASQRYTAQEGERLLRRLCKPKISGGAAR</sequence>
<dbReference type="AlphaFoldDB" id="A0A1G8KNJ3"/>
<dbReference type="Proteomes" id="UP000199706">
    <property type="component" value="Unassembled WGS sequence"/>
</dbReference>
<evidence type="ECO:0000313" key="2">
    <source>
        <dbReference type="EMBL" id="SDI44977.1"/>
    </source>
</evidence>
<dbReference type="InterPro" id="IPR007899">
    <property type="entry name" value="CHAD_dom"/>
</dbReference>
<dbReference type="SMART" id="SM00880">
    <property type="entry name" value="CHAD"/>
    <property type="match status" value="1"/>
</dbReference>
<dbReference type="OrthoDB" id="3034217at2"/>
<proteinExistence type="predicted"/>
<dbReference type="Gene3D" id="1.40.20.10">
    <property type="entry name" value="CHAD domain"/>
    <property type="match status" value="1"/>
</dbReference>
<dbReference type="PROSITE" id="PS51708">
    <property type="entry name" value="CHAD"/>
    <property type="match status" value="1"/>
</dbReference>
<organism evidence="2 3">
    <name type="scientific">Paraburkholderia phenazinium</name>
    <dbReference type="NCBI Taxonomy" id="60549"/>
    <lineage>
        <taxon>Bacteria</taxon>
        <taxon>Pseudomonadati</taxon>
        <taxon>Pseudomonadota</taxon>
        <taxon>Betaproteobacteria</taxon>
        <taxon>Burkholderiales</taxon>
        <taxon>Burkholderiaceae</taxon>
        <taxon>Paraburkholderia</taxon>
    </lineage>
</organism>
<evidence type="ECO:0000259" key="1">
    <source>
        <dbReference type="PROSITE" id="PS51708"/>
    </source>
</evidence>
<name>A0A1G8KNJ3_9BURK</name>
<gene>
    <name evidence="2" type="ORF">SAMN05216466_12354</name>
</gene>
<dbReference type="RefSeq" id="WP_090693334.1">
    <property type="nucleotide sequence ID" value="NZ_CADERL010000026.1"/>
</dbReference>
<protein>
    <submittedName>
        <fullName evidence="2">CHAD domain-containing protein</fullName>
    </submittedName>
</protein>
<evidence type="ECO:0000313" key="3">
    <source>
        <dbReference type="Proteomes" id="UP000199706"/>
    </source>
</evidence>
<dbReference type="InterPro" id="IPR038186">
    <property type="entry name" value="CHAD_dom_sf"/>
</dbReference>
<reference evidence="2 3" key="1">
    <citation type="submission" date="2016-10" db="EMBL/GenBank/DDBJ databases">
        <authorList>
            <person name="de Groot N.N."/>
        </authorList>
    </citation>
    <scope>NUCLEOTIDE SEQUENCE [LARGE SCALE GENOMIC DNA]</scope>
    <source>
        <strain evidence="2 3">LMG 2247</strain>
    </source>
</reference>
<dbReference type="EMBL" id="FNCJ01000023">
    <property type="protein sequence ID" value="SDI44977.1"/>
    <property type="molecule type" value="Genomic_DNA"/>
</dbReference>
<feature type="domain" description="CHAD" evidence="1">
    <location>
        <begin position="259"/>
        <end position="538"/>
    </location>
</feature>